<comment type="caution">
    <text evidence="2">The sequence shown here is derived from an EMBL/GenBank/DDBJ whole genome shotgun (WGS) entry which is preliminary data.</text>
</comment>
<dbReference type="Proteomes" id="UP000439903">
    <property type="component" value="Unassembled WGS sequence"/>
</dbReference>
<gene>
    <name evidence="2" type="ORF">F8M41_012250</name>
</gene>
<protein>
    <submittedName>
        <fullName evidence="2">Uncharacterized protein</fullName>
    </submittedName>
</protein>
<sequence length="177" mass="20237">METPIIRPQTFKALIEFVKCWNLESVAYNTSLIINGHRAVIMNGMEILSSMEIPLEDTDYNENNATNTSFLELETAYSSNLNEISPTDPEETTIFENNDIEWNIGNEEILGNPEVLPDPPANENSETTLETDDLTREQSTIMTRILKDLMDEKLNTPFRANPLLTFSWKNKVNEIIH</sequence>
<accession>A0A8H4EUT4</accession>
<dbReference type="EMBL" id="WTPW01000026">
    <property type="protein sequence ID" value="KAF0557791.1"/>
    <property type="molecule type" value="Genomic_DNA"/>
</dbReference>
<organism evidence="2 3">
    <name type="scientific">Gigaspora margarita</name>
    <dbReference type="NCBI Taxonomy" id="4874"/>
    <lineage>
        <taxon>Eukaryota</taxon>
        <taxon>Fungi</taxon>
        <taxon>Fungi incertae sedis</taxon>
        <taxon>Mucoromycota</taxon>
        <taxon>Glomeromycotina</taxon>
        <taxon>Glomeromycetes</taxon>
        <taxon>Diversisporales</taxon>
        <taxon>Gigasporaceae</taxon>
        <taxon>Gigaspora</taxon>
    </lineage>
</organism>
<dbReference type="AlphaFoldDB" id="A0A8H4EUT4"/>
<reference evidence="2 3" key="1">
    <citation type="journal article" date="2019" name="Environ. Microbiol.">
        <title>At the nexus of three kingdoms: the genome of the mycorrhizal fungus Gigaspora margarita provides insights into plant, endobacterial and fungal interactions.</title>
        <authorList>
            <person name="Venice F."/>
            <person name="Ghignone S."/>
            <person name="Salvioli di Fossalunga A."/>
            <person name="Amselem J."/>
            <person name="Novero M."/>
            <person name="Xianan X."/>
            <person name="Sedzielewska Toro K."/>
            <person name="Morin E."/>
            <person name="Lipzen A."/>
            <person name="Grigoriev I.V."/>
            <person name="Henrissat B."/>
            <person name="Martin F.M."/>
            <person name="Bonfante P."/>
        </authorList>
    </citation>
    <scope>NUCLEOTIDE SEQUENCE [LARGE SCALE GENOMIC DNA]</scope>
    <source>
        <strain evidence="2 3">BEG34</strain>
    </source>
</reference>
<evidence type="ECO:0000313" key="3">
    <source>
        <dbReference type="Proteomes" id="UP000439903"/>
    </source>
</evidence>
<evidence type="ECO:0000313" key="2">
    <source>
        <dbReference type="EMBL" id="KAF0557791.1"/>
    </source>
</evidence>
<feature type="region of interest" description="Disordered" evidence="1">
    <location>
        <begin position="116"/>
        <end position="136"/>
    </location>
</feature>
<keyword evidence="3" id="KW-1185">Reference proteome</keyword>
<proteinExistence type="predicted"/>
<evidence type="ECO:0000256" key="1">
    <source>
        <dbReference type="SAM" id="MobiDB-lite"/>
    </source>
</evidence>
<name>A0A8H4EUT4_GIGMA</name>